<feature type="region of interest" description="Disordered" evidence="1">
    <location>
        <begin position="1"/>
        <end position="26"/>
    </location>
</feature>
<dbReference type="EMBL" id="AMYD01001208">
    <property type="protein sequence ID" value="EQB54189.1"/>
    <property type="molecule type" value="Genomic_DNA"/>
</dbReference>
<evidence type="ECO:0000256" key="1">
    <source>
        <dbReference type="SAM" id="MobiDB-lite"/>
    </source>
</evidence>
<evidence type="ECO:0000313" key="2">
    <source>
        <dbReference type="EMBL" id="EQB54189.1"/>
    </source>
</evidence>
<evidence type="ECO:0000313" key="3">
    <source>
        <dbReference type="Proteomes" id="UP000015530"/>
    </source>
</evidence>
<name>T0KQ80_COLGC</name>
<organism evidence="2 3">
    <name type="scientific">Colletotrichum gloeosporioides (strain Cg-14)</name>
    <name type="common">Anthracnose fungus</name>
    <name type="synonym">Glomerella cingulata</name>
    <dbReference type="NCBI Taxonomy" id="1237896"/>
    <lineage>
        <taxon>Eukaryota</taxon>
        <taxon>Fungi</taxon>
        <taxon>Dikarya</taxon>
        <taxon>Ascomycota</taxon>
        <taxon>Pezizomycotina</taxon>
        <taxon>Sordariomycetes</taxon>
        <taxon>Hypocreomycetidae</taxon>
        <taxon>Glomerellales</taxon>
        <taxon>Glomerellaceae</taxon>
        <taxon>Colletotrichum</taxon>
        <taxon>Colletotrichum gloeosporioides species complex</taxon>
    </lineage>
</organism>
<proteinExistence type="predicted"/>
<reference evidence="3" key="1">
    <citation type="journal article" date="2013" name="Mol. Plant Microbe Interact.">
        <title>Global aspects of pacC regulation of pathogenicity genes in Colletotrichum gloeosporioides as revealed by transcriptome analysis.</title>
        <authorList>
            <person name="Alkan N."/>
            <person name="Meng X."/>
            <person name="Friedlander G."/>
            <person name="Reuveni E."/>
            <person name="Sukno S."/>
            <person name="Sherman A."/>
            <person name="Thon M."/>
            <person name="Fluhr R."/>
            <person name="Prusky D."/>
        </authorList>
    </citation>
    <scope>NUCLEOTIDE SEQUENCE [LARGE SCALE GENOMIC DNA]</scope>
    <source>
        <strain evidence="3">Cg-14</strain>
    </source>
</reference>
<feature type="compositionally biased region" description="Polar residues" evidence="1">
    <location>
        <begin position="41"/>
        <end position="59"/>
    </location>
</feature>
<dbReference type="Proteomes" id="UP000015530">
    <property type="component" value="Unassembled WGS sequence"/>
</dbReference>
<accession>T0KQ80</accession>
<comment type="caution">
    <text evidence="2">The sequence shown here is derived from an EMBL/GenBank/DDBJ whole genome shotgun (WGS) entry which is preliminary data.</text>
</comment>
<sequence length="59" mass="6449">MWARNPKGRLESPVSPQPLPRPPSHTEMVETCASYRPHVSGTLSGTLSGTFPHSLKYSS</sequence>
<dbReference type="HOGENOM" id="CLU_2960613_0_0_1"/>
<gene>
    <name evidence="2" type="ORF">CGLO_06009</name>
</gene>
<protein>
    <submittedName>
        <fullName evidence="2">Uncharacterized protein</fullName>
    </submittedName>
</protein>
<feature type="region of interest" description="Disordered" evidence="1">
    <location>
        <begin position="40"/>
        <end position="59"/>
    </location>
</feature>
<dbReference type="AlphaFoldDB" id="T0KQ80"/>